<evidence type="ECO:0000256" key="1">
    <source>
        <dbReference type="ARBA" id="ARBA00003238"/>
    </source>
</evidence>
<dbReference type="Gene3D" id="3.40.50.10170">
    <property type="match status" value="1"/>
</dbReference>
<name>A0A0Q1DQF7_PEDPE</name>
<evidence type="ECO:0000313" key="9">
    <source>
        <dbReference type="Proteomes" id="UP001214131"/>
    </source>
</evidence>
<dbReference type="Proteomes" id="UP000472573">
    <property type="component" value="Unassembled WGS sequence"/>
</dbReference>
<evidence type="ECO:0000256" key="2">
    <source>
        <dbReference type="ARBA" id="ARBA00023121"/>
    </source>
</evidence>
<evidence type="ECO:0000313" key="3">
    <source>
        <dbReference type="EMBL" id="KAF0413480.1"/>
    </source>
</evidence>
<evidence type="ECO:0000313" key="6">
    <source>
        <dbReference type="EMBL" id="WEA57780.1"/>
    </source>
</evidence>
<reference evidence="3" key="2">
    <citation type="submission" date="2019-12" db="EMBL/GenBank/DDBJ databases">
        <title>SpeciesPrimer: A bioinformatics pipeline dedicated to the design of qPCR primers for the quantification of bacterial species.</title>
        <authorList>
            <person name="Dreier M."/>
            <person name="Berthoud H."/>
            <person name="Shani N."/>
            <person name="Wechsler D."/>
            <person name="Junier P."/>
        </authorList>
    </citation>
    <scope>NUCLEOTIDE SEQUENCE</scope>
    <source>
        <strain evidence="3">FAM13073</strain>
    </source>
</reference>
<reference evidence="6 9" key="5">
    <citation type="submission" date="2023-02" db="EMBL/GenBank/DDBJ databases">
        <title>Comparative genomics and fermentation flavor characterization of five lactic acid bacteria reveal flavor biosynthesis metabolic pathways in fermented muskmelon puree.</title>
        <authorList>
            <person name="Yuan L."/>
            <person name="Li M."/>
            <person name="Xu X."/>
            <person name="Lao F."/>
            <person name="Wu J."/>
        </authorList>
    </citation>
    <scope>NUCLEOTIDE SEQUENCE [LARGE SCALE GENOMIC DNA]</scope>
    <source>
        <strain evidence="6 9">Ca-4</strain>
    </source>
</reference>
<dbReference type="EMBL" id="WENB01000003">
    <property type="protein sequence ID" value="KAF0413480.1"/>
    <property type="molecule type" value="Genomic_DNA"/>
</dbReference>
<keyword evidence="7" id="KW-1185">Reference proteome</keyword>
<dbReference type="AlphaFoldDB" id="A0A0Q1DQF7"/>
<dbReference type="PANTHER" id="PTHR33434">
    <property type="entry name" value="DEGV DOMAIN-CONTAINING PROTEIN DR_1986-RELATED"/>
    <property type="match status" value="1"/>
</dbReference>
<accession>A0A0Q1DQF7</accession>
<dbReference type="EMBL" id="JADOFV010000003">
    <property type="protein sequence ID" value="MBF7127430.1"/>
    <property type="molecule type" value="Genomic_DNA"/>
</dbReference>
<dbReference type="Proteomes" id="UP001194632">
    <property type="component" value="Unassembled WGS sequence"/>
</dbReference>
<dbReference type="InterPro" id="IPR043168">
    <property type="entry name" value="DegV_C"/>
</dbReference>
<dbReference type="Pfam" id="PF02645">
    <property type="entry name" value="DegV"/>
    <property type="match status" value="1"/>
</dbReference>
<proteinExistence type="predicted"/>
<dbReference type="RefSeq" id="WP_002832813.1">
    <property type="nucleotide sequence ID" value="NZ_BJZY01000004.1"/>
</dbReference>
<dbReference type="NCBIfam" id="TIGR00762">
    <property type="entry name" value="DegV"/>
    <property type="match status" value="1"/>
</dbReference>
<evidence type="ECO:0000313" key="5">
    <source>
        <dbReference type="EMBL" id="MBF7127430.1"/>
    </source>
</evidence>
<dbReference type="EMBL" id="CP118739">
    <property type="protein sequence ID" value="WEA57780.1"/>
    <property type="molecule type" value="Genomic_DNA"/>
</dbReference>
<protein>
    <submittedName>
        <fullName evidence="3">DegV family EDD domain-containing protein</fullName>
    </submittedName>
    <submittedName>
        <fullName evidence="5">DegV family protein</fullName>
    </submittedName>
</protein>
<evidence type="ECO:0000313" key="7">
    <source>
        <dbReference type="Proteomes" id="UP000472573"/>
    </source>
</evidence>
<reference evidence="3 7" key="1">
    <citation type="submission" date="2019-10" db="EMBL/GenBank/DDBJ databases">
        <authorList>
            <person name="Irmler S."/>
            <person name="Berthoud H."/>
            <person name="Roetschi A."/>
            <person name="Arias E."/>
            <person name="Shani N."/>
            <person name="Wuethrich D."/>
            <person name="Bruggmann R."/>
        </authorList>
    </citation>
    <scope>NUCLEOTIDE SEQUENCE [LARGE SCALE GENOMIC DNA]</scope>
    <source>
        <strain evidence="3 7">FAM13073</strain>
    </source>
</reference>
<comment type="function">
    <text evidence="1">May bind long-chain fatty acids, such as palmitate, and may play a role in lipid transport or fatty acid metabolism.</text>
</comment>
<reference evidence="7" key="3">
    <citation type="submission" date="2020-03" db="EMBL/GenBank/DDBJ databases">
        <title>SpeciesPrimer: A bioinformatics pipeline dedicated to the design of qPCR primers for the quantification of bacterial species.</title>
        <authorList>
            <person name="Dreier M."/>
            <person name="Berthoud H."/>
            <person name="Shani N."/>
            <person name="Wechsler D."/>
            <person name="Junier P."/>
        </authorList>
    </citation>
    <scope>NUCLEOTIDE SEQUENCE [LARGE SCALE GENOMIC DNA]</scope>
    <source>
        <strain evidence="7">FAM13073</strain>
    </source>
</reference>
<dbReference type="SUPFAM" id="SSF82549">
    <property type="entry name" value="DAK1/DegV-like"/>
    <property type="match status" value="1"/>
</dbReference>
<evidence type="ECO:0000313" key="4">
    <source>
        <dbReference type="EMBL" id="MBF7115043.1"/>
    </source>
</evidence>
<dbReference type="InterPro" id="IPR003797">
    <property type="entry name" value="DegV"/>
</dbReference>
<dbReference type="GO" id="GO:0008289">
    <property type="term" value="F:lipid binding"/>
    <property type="evidence" value="ECO:0007669"/>
    <property type="project" value="UniProtKB-KW"/>
</dbReference>
<organism evidence="5 8">
    <name type="scientific">Pediococcus pentosaceus</name>
    <dbReference type="NCBI Taxonomy" id="1255"/>
    <lineage>
        <taxon>Bacteria</taxon>
        <taxon>Bacillati</taxon>
        <taxon>Bacillota</taxon>
        <taxon>Bacilli</taxon>
        <taxon>Lactobacillales</taxon>
        <taxon>Lactobacillaceae</taxon>
        <taxon>Pediococcus</taxon>
    </lineage>
</organism>
<evidence type="ECO:0000313" key="8">
    <source>
        <dbReference type="Proteomes" id="UP000743107"/>
    </source>
</evidence>
<accession>A0A8G0ZIC3</accession>
<gene>
    <name evidence="3" type="ORF">GBO79_05870</name>
    <name evidence="4" type="ORF">ITQ90_06015</name>
    <name evidence="5" type="ORF">ITQ97_06370</name>
    <name evidence="6" type="ORF">PWB86_02650</name>
</gene>
<keyword evidence="2" id="KW-0446">Lipid-binding</keyword>
<sequence length="286" mass="32040">MNQSKTAIVIDSSANIAPEIVRKYHFTIVNQPVMFGKHVYHENMDIDSDEFYRMLKLEKYHPTASQIPMKEMQEVFSNLAQAGYEAALCIGLSGGLSGFINSVSASVPAIKDLQVYPYDSGSILAGVEKVAILASHLLDNGVDIHEVLHQMRKYRRQTQAYIAVNNIKELQNMGNISNRTSLVGSFFGMRPILTINHQGRLEMVGKERQMKNAMEAIEEIFDKQLVDHTNLVVTVIDANDVDRSMQWQSTLKAKYPGMQVESRQIGPYVGTYTGSKAIGLIWSPKL</sequence>
<dbReference type="Gene3D" id="3.30.1180.10">
    <property type="match status" value="1"/>
</dbReference>
<dbReference type="Proteomes" id="UP000743107">
    <property type="component" value="Unassembled WGS sequence"/>
</dbReference>
<dbReference type="EMBL" id="JADOFP010000004">
    <property type="protein sequence ID" value="MBF7115043.1"/>
    <property type="molecule type" value="Genomic_DNA"/>
</dbReference>
<dbReference type="Proteomes" id="UP001214131">
    <property type="component" value="Chromosome"/>
</dbReference>
<reference evidence="5" key="4">
    <citation type="submission" date="2020-11" db="EMBL/GenBank/DDBJ databases">
        <title>Antibiotic susceptibility profiles of Pediococcus pentosaceus from various origins and their implications for the safety assessment of strains with food-technology applications.</title>
        <authorList>
            <person name="Shani N."/>
            <person name="Oberhaensli S."/>
            <person name="Arias E."/>
        </authorList>
    </citation>
    <scope>NUCLEOTIDE SEQUENCE</scope>
    <source>
        <strain evidence="5">FAM 19164</strain>
        <strain evidence="4">FAM 24207</strain>
    </source>
</reference>
<dbReference type="InterPro" id="IPR050270">
    <property type="entry name" value="DegV_domain_contain"/>
</dbReference>
<dbReference type="PROSITE" id="PS51482">
    <property type="entry name" value="DEGV"/>
    <property type="match status" value="1"/>
</dbReference>
<dbReference type="PANTHER" id="PTHR33434:SF2">
    <property type="entry name" value="FATTY ACID-BINDING PROTEIN TM_1468"/>
    <property type="match status" value="1"/>
</dbReference>